<evidence type="ECO:0000256" key="1">
    <source>
        <dbReference type="ARBA" id="ARBA00022468"/>
    </source>
</evidence>
<dbReference type="Pfam" id="PF00620">
    <property type="entry name" value="RhoGAP"/>
    <property type="match status" value="1"/>
</dbReference>
<sequence length="654" mass="73840">MLLFLHSLMSGQLSKSCTNVQDPVPASSVEKVICDNNENSHVRCNSSLYEGDPRVVGVNEKNLLSSPHDSLHNRTFDSSRYSVDRSKDSSIGDVSPTVTSNSQTDGVRWRHCVNNGQEMYINEATDEKWIPATDQYGKTYYYELNTRHSVWTLEDLKPSVSNASQFPDSLNNYLESNGLNPADENFDCSAFEGENNASYVDDHSSVARMSNTGKVTMRTSQSKVSHRSSHMPSEVCSTHVVSRPFSLVSLDDHDQGADGRFQMRNLSKEHISGPHENKLTHFERRGAVVRTMLIENDKRVPKRWTPGILHICGPLLLLYKDNKPNLPKINQPLGKPDTQLDIREVKFSEANGEQTSRKNVLKIEYEISGKLNVQLVQIPTIDYESWRTAIRYAKDLLNEDRGVTLARSLTKYDSGQPSMLDKKLLAKLRDFFRTRPTAASLRSRGILKNESVFASTIMQICENENSDIPNFVIRAIRAIEARGLDHVGIYRSSGNGATIQKLRCAVNQYNYSLNSEKWSLEVLTGALKLFFRELKEPLITFKIYPEVDQLLGNRDMAPDLKVAKMRDLINSMPLPHVNTSRIFFHHLYRVAQLSNVNQMHSYNLAIVFGPSLIWPEVESGAYKALKSVQVPCVEYLITHAEEIFGTVTPPPVIS</sequence>
<dbReference type="GO" id="GO:0005096">
    <property type="term" value="F:GTPase activator activity"/>
    <property type="evidence" value="ECO:0007669"/>
    <property type="project" value="UniProtKB-KW"/>
</dbReference>
<dbReference type="EMBL" id="SKCS01000404">
    <property type="protein sequence ID" value="TNN08708.1"/>
    <property type="molecule type" value="Genomic_DNA"/>
</dbReference>
<feature type="signal peptide" evidence="3">
    <location>
        <begin position="1"/>
        <end position="16"/>
    </location>
</feature>
<comment type="caution">
    <text evidence="5">The sequence shown here is derived from an EMBL/GenBank/DDBJ whole genome shotgun (WGS) entry which is preliminary data.</text>
</comment>
<reference evidence="5 6" key="1">
    <citation type="submission" date="2019-03" db="EMBL/GenBank/DDBJ databases">
        <title>An improved genome assembly of the fluke Schistosoma japonicum.</title>
        <authorList>
            <person name="Hu W."/>
            <person name="Luo F."/>
            <person name="Yin M."/>
            <person name="Mo X."/>
            <person name="Sun C."/>
            <person name="Wu Q."/>
            <person name="Zhu B."/>
            <person name="Xiang M."/>
            <person name="Wang J."/>
            <person name="Wang Y."/>
            <person name="Zhang T."/>
            <person name="Xu B."/>
            <person name="Zheng H."/>
            <person name="Feng Z."/>
        </authorList>
    </citation>
    <scope>NUCLEOTIDE SEQUENCE [LARGE SCALE GENOMIC DNA]</scope>
    <source>
        <strain evidence="5">HuSjv2</strain>
        <tissue evidence="5">Worms</tissue>
    </source>
</reference>
<evidence type="ECO:0000256" key="3">
    <source>
        <dbReference type="SAM" id="SignalP"/>
    </source>
</evidence>
<feature type="compositionally biased region" description="Polar residues" evidence="2">
    <location>
        <begin position="214"/>
        <end position="223"/>
    </location>
</feature>
<dbReference type="GO" id="GO:0005737">
    <property type="term" value="C:cytoplasm"/>
    <property type="evidence" value="ECO:0007669"/>
    <property type="project" value="TreeGrafter"/>
</dbReference>
<dbReference type="OrthoDB" id="79452at2759"/>
<evidence type="ECO:0000313" key="6">
    <source>
        <dbReference type="Proteomes" id="UP000311919"/>
    </source>
</evidence>
<dbReference type="STRING" id="6182.A0A4Z2CX41"/>
<dbReference type="GO" id="GO:0007165">
    <property type="term" value="P:signal transduction"/>
    <property type="evidence" value="ECO:0007669"/>
    <property type="project" value="InterPro"/>
</dbReference>
<dbReference type="InterPro" id="IPR050729">
    <property type="entry name" value="Rho-GAP"/>
</dbReference>
<evidence type="ECO:0000256" key="2">
    <source>
        <dbReference type="SAM" id="MobiDB-lite"/>
    </source>
</evidence>
<proteinExistence type="predicted"/>
<feature type="region of interest" description="Disordered" evidence="2">
    <location>
        <begin position="69"/>
        <end position="103"/>
    </location>
</feature>
<organism evidence="5 6">
    <name type="scientific">Schistosoma japonicum</name>
    <name type="common">Blood fluke</name>
    <dbReference type="NCBI Taxonomy" id="6182"/>
    <lineage>
        <taxon>Eukaryota</taxon>
        <taxon>Metazoa</taxon>
        <taxon>Spiralia</taxon>
        <taxon>Lophotrochozoa</taxon>
        <taxon>Platyhelminthes</taxon>
        <taxon>Trematoda</taxon>
        <taxon>Digenea</taxon>
        <taxon>Strigeidida</taxon>
        <taxon>Schistosomatoidea</taxon>
        <taxon>Schistosomatidae</taxon>
        <taxon>Schistosoma</taxon>
    </lineage>
</organism>
<dbReference type="Gene3D" id="2.30.29.30">
    <property type="entry name" value="Pleckstrin-homology domain (PH domain)/Phosphotyrosine-binding domain (PTB)"/>
    <property type="match status" value="1"/>
</dbReference>
<dbReference type="InterPro" id="IPR008936">
    <property type="entry name" value="Rho_GTPase_activation_prot"/>
</dbReference>
<dbReference type="AlphaFoldDB" id="A0A4Z2CX41"/>
<dbReference type="InterPro" id="IPR011993">
    <property type="entry name" value="PH-like_dom_sf"/>
</dbReference>
<accession>A0A4Z2CX41</accession>
<dbReference type="Gene3D" id="1.10.555.10">
    <property type="entry name" value="Rho GTPase activation protein"/>
    <property type="match status" value="1"/>
</dbReference>
<feature type="chain" id="PRO_5021423986" evidence="3">
    <location>
        <begin position="17"/>
        <end position="654"/>
    </location>
</feature>
<dbReference type="PROSITE" id="PS50238">
    <property type="entry name" value="RHOGAP"/>
    <property type="match status" value="1"/>
</dbReference>
<keyword evidence="6" id="KW-1185">Reference proteome</keyword>
<dbReference type="Proteomes" id="UP000311919">
    <property type="component" value="Unassembled WGS sequence"/>
</dbReference>
<evidence type="ECO:0000313" key="5">
    <source>
        <dbReference type="EMBL" id="TNN08708.1"/>
    </source>
</evidence>
<feature type="compositionally biased region" description="Basic and acidic residues" evidence="2">
    <location>
        <begin position="69"/>
        <end position="90"/>
    </location>
</feature>
<keyword evidence="1" id="KW-0343">GTPase activation</keyword>
<gene>
    <name evidence="5" type="ORF">EWB00_006864</name>
</gene>
<dbReference type="PANTHER" id="PTHR23176">
    <property type="entry name" value="RHO/RAC/CDC GTPASE-ACTIVATING PROTEIN"/>
    <property type="match status" value="1"/>
</dbReference>
<name>A0A4Z2CX41_SCHJA</name>
<feature type="domain" description="Rho-GAP" evidence="4">
    <location>
        <begin position="455"/>
        <end position="644"/>
    </location>
</feature>
<evidence type="ECO:0000259" key="4">
    <source>
        <dbReference type="PROSITE" id="PS50238"/>
    </source>
</evidence>
<dbReference type="PANTHER" id="PTHR23176:SF129">
    <property type="entry name" value="RHO GTPASE ACTIVATING PROTEIN AT 16F, ISOFORM E-RELATED"/>
    <property type="match status" value="1"/>
</dbReference>
<dbReference type="InterPro" id="IPR000198">
    <property type="entry name" value="RhoGAP_dom"/>
</dbReference>
<feature type="region of interest" description="Disordered" evidence="2">
    <location>
        <begin position="214"/>
        <end position="233"/>
    </location>
</feature>
<dbReference type="SUPFAM" id="SSF48350">
    <property type="entry name" value="GTPase activation domain, GAP"/>
    <property type="match status" value="1"/>
</dbReference>
<protein>
    <submittedName>
        <fullName evidence="5">Rho GTPase-activating protein isoform 2</fullName>
    </submittedName>
</protein>
<keyword evidence="3" id="KW-0732">Signal</keyword>
<dbReference type="SMART" id="SM00324">
    <property type="entry name" value="RhoGAP"/>
    <property type="match status" value="1"/>
</dbReference>